<dbReference type="GO" id="GO:0005112">
    <property type="term" value="F:Notch binding"/>
    <property type="evidence" value="ECO:0007669"/>
    <property type="project" value="TreeGrafter"/>
</dbReference>
<dbReference type="Proteomes" id="UP000694410">
    <property type="component" value="Unplaced"/>
</dbReference>
<feature type="disulfide bond" evidence="1">
    <location>
        <begin position="60"/>
        <end position="70"/>
    </location>
</feature>
<keyword evidence="1" id="KW-0245">EGF-like domain</keyword>
<feature type="disulfide bond" evidence="1">
    <location>
        <begin position="82"/>
        <end position="91"/>
    </location>
</feature>
<dbReference type="FunFam" id="2.10.25.10:FF:000458">
    <property type="entry name" value="prolow-density lipoprotein receptor-related protein 1"/>
    <property type="match status" value="1"/>
</dbReference>
<protein>
    <recommendedName>
        <fullName evidence="2">EGF-like domain-containing protein</fullName>
    </recommendedName>
</protein>
<dbReference type="Gene3D" id="2.10.25.10">
    <property type="entry name" value="Laminin"/>
    <property type="match status" value="3"/>
</dbReference>
<dbReference type="InterPro" id="IPR000742">
    <property type="entry name" value="EGF"/>
</dbReference>
<feature type="disulfide bond" evidence="1">
    <location>
        <begin position="191"/>
        <end position="200"/>
    </location>
</feature>
<feature type="disulfide bond" evidence="1">
    <location>
        <begin position="169"/>
        <end position="179"/>
    </location>
</feature>
<dbReference type="SMART" id="SM00181">
    <property type="entry name" value="EGF"/>
    <property type="match status" value="3"/>
</dbReference>
<proteinExistence type="predicted"/>
<reference evidence="3" key="1">
    <citation type="submission" date="2025-08" db="UniProtKB">
        <authorList>
            <consortium name="Ensembl"/>
        </authorList>
    </citation>
    <scope>IDENTIFICATION</scope>
</reference>
<evidence type="ECO:0000313" key="4">
    <source>
        <dbReference type="Proteomes" id="UP000694410"/>
    </source>
</evidence>
<dbReference type="PROSITE" id="PS01186">
    <property type="entry name" value="EGF_2"/>
    <property type="match status" value="1"/>
</dbReference>
<dbReference type="PROSITE" id="PS00022">
    <property type="entry name" value="EGF_1"/>
    <property type="match status" value="3"/>
</dbReference>
<dbReference type="PANTHER" id="PTHR24044:SF417">
    <property type="entry name" value="WEARY, ISOFORM B"/>
    <property type="match status" value="1"/>
</dbReference>
<sequence>GVRRAGGHRAVTTPLSPPCCPHRLCPPLPQMRREVGRCQRGPAHFHPLHASLAVPTTDTCDLVCLNGGSCFLNARKQAKCRCQPRYNGDKCQIDQCWDYCQNGGTCAASPSGEPGGEHRANGIDFSLGMPTCRCPTGFTGPRCNQQVCMDYCQHNGSCTVNQGNQPRQCFDYCENDGVCQMTASGAKQCRCPPQFEGAQCQENKCSRCQEGKCSINKQSGEVSCM</sequence>
<keyword evidence="4" id="KW-1185">Reference proteome</keyword>
<accession>A0A8C0VB82</accession>
<evidence type="ECO:0000259" key="2">
    <source>
        <dbReference type="PROSITE" id="PS50026"/>
    </source>
</evidence>
<reference evidence="3" key="2">
    <citation type="submission" date="2025-09" db="UniProtKB">
        <authorList>
            <consortium name="Ensembl"/>
        </authorList>
    </citation>
    <scope>IDENTIFICATION</scope>
</reference>
<dbReference type="Ensembl" id="ENSCCET00000031313.1">
    <property type="protein sequence ID" value="ENSCCEP00000020581.1"/>
    <property type="gene ID" value="ENSCCEG00000018705.1"/>
</dbReference>
<dbReference type="PROSITE" id="PS50026">
    <property type="entry name" value="EGF_3"/>
    <property type="match status" value="3"/>
</dbReference>
<dbReference type="SUPFAM" id="SSF57196">
    <property type="entry name" value="EGF/Laminin"/>
    <property type="match status" value="1"/>
</dbReference>
<feature type="domain" description="EGF-like" evidence="2">
    <location>
        <begin position="165"/>
        <end position="201"/>
    </location>
</feature>
<name>A0A8C0VB82_CYACU</name>
<organism evidence="3 4">
    <name type="scientific">Cyanistes caeruleus</name>
    <name type="common">Eurasian blue tit</name>
    <name type="synonym">Parus caeruleus</name>
    <dbReference type="NCBI Taxonomy" id="156563"/>
    <lineage>
        <taxon>Eukaryota</taxon>
        <taxon>Metazoa</taxon>
        <taxon>Chordata</taxon>
        <taxon>Craniata</taxon>
        <taxon>Vertebrata</taxon>
        <taxon>Euteleostomi</taxon>
        <taxon>Archelosauria</taxon>
        <taxon>Archosauria</taxon>
        <taxon>Dinosauria</taxon>
        <taxon>Saurischia</taxon>
        <taxon>Theropoda</taxon>
        <taxon>Coelurosauria</taxon>
        <taxon>Aves</taxon>
        <taxon>Neognathae</taxon>
        <taxon>Neoaves</taxon>
        <taxon>Telluraves</taxon>
        <taxon>Australaves</taxon>
        <taxon>Passeriformes</taxon>
        <taxon>Paridae</taxon>
        <taxon>Cyanistes</taxon>
    </lineage>
</organism>
<comment type="caution">
    <text evidence="1">Lacks conserved residue(s) required for the propagation of feature annotation.</text>
</comment>
<feature type="domain" description="EGF-like" evidence="2">
    <location>
        <begin position="93"/>
        <end position="144"/>
    </location>
</feature>
<evidence type="ECO:0000256" key="1">
    <source>
        <dbReference type="PROSITE-ProRule" id="PRU00076"/>
    </source>
</evidence>
<feature type="domain" description="EGF-like" evidence="2">
    <location>
        <begin position="56"/>
        <end position="92"/>
    </location>
</feature>
<dbReference type="PANTHER" id="PTHR24044">
    <property type="entry name" value="NOTCH LIGAND FAMILY MEMBER"/>
    <property type="match status" value="1"/>
</dbReference>
<dbReference type="InterPro" id="IPR050906">
    <property type="entry name" value="Notch_signaling"/>
</dbReference>
<dbReference type="AlphaFoldDB" id="A0A8C0VB82"/>
<keyword evidence="1" id="KW-1015">Disulfide bond</keyword>
<evidence type="ECO:0000313" key="3">
    <source>
        <dbReference type="Ensembl" id="ENSCCEP00000020581.1"/>
    </source>
</evidence>
<feature type="disulfide bond" evidence="1">
    <location>
        <begin position="134"/>
        <end position="143"/>
    </location>
</feature>
<feature type="disulfide bond" evidence="1">
    <location>
        <begin position="96"/>
        <end position="106"/>
    </location>
</feature>